<reference evidence="2" key="1">
    <citation type="submission" date="2014-03" db="EMBL/GenBank/DDBJ databases">
        <title>The Genome Sequence of Puccinia striiformis f. sp. tritici PST-78.</title>
        <authorList>
            <consortium name="The Broad Institute Genome Sequencing Platform"/>
            <person name="Cuomo C."/>
            <person name="Hulbert S."/>
            <person name="Chen X."/>
            <person name="Walker B."/>
            <person name="Young S.K."/>
            <person name="Zeng Q."/>
            <person name="Gargeya S."/>
            <person name="Fitzgerald M."/>
            <person name="Haas B."/>
            <person name="Abouelleil A."/>
            <person name="Alvarado L."/>
            <person name="Arachchi H.M."/>
            <person name="Berlin A.M."/>
            <person name="Chapman S.B."/>
            <person name="Goldberg J."/>
            <person name="Griggs A."/>
            <person name="Gujja S."/>
            <person name="Hansen M."/>
            <person name="Howarth C."/>
            <person name="Imamovic A."/>
            <person name="Larimer J."/>
            <person name="McCowan C."/>
            <person name="Montmayeur A."/>
            <person name="Murphy C."/>
            <person name="Neiman D."/>
            <person name="Pearson M."/>
            <person name="Priest M."/>
            <person name="Roberts A."/>
            <person name="Saif S."/>
            <person name="Shea T."/>
            <person name="Sisk P."/>
            <person name="Sykes S."/>
            <person name="Wortman J."/>
            <person name="Nusbaum C."/>
            <person name="Birren B."/>
        </authorList>
    </citation>
    <scope>NUCLEOTIDE SEQUENCE [LARGE SCALE GENOMIC DNA]</scope>
    <source>
        <strain evidence="2">race PST-78</strain>
    </source>
</reference>
<proteinExistence type="predicted"/>
<gene>
    <name evidence="1" type="ORF">PSTG_16262</name>
</gene>
<protein>
    <submittedName>
        <fullName evidence="1">Uncharacterized protein</fullName>
    </submittedName>
</protein>
<organism evidence="1 2">
    <name type="scientific">Puccinia striiformis f. sp. tritici PST-78</name>
    <dbReference type="NCBI Taxonomy" id="1165861"/>
    <lineage>
        <taxon>Eukaryota</taxon>
        <taxon>Fungi</taxon>
        <taxon>Dikarya</taxon>
        <taxon>Basidiomycota</taxon>
        <taxon>Pucciniomycotina</taxon>
        <taxon>Pucciniomycetes</taxon>
        <taxon>Pucciniales</taxon>
        <taxon>Pucciniaceae</taxon>
        <taxon>Puccinia</taxon>
    </lineage>
</organism>
<accession>A0A0L0UU30</accession>
<sequence>MSAGCVKQLSSSADTRNCPVVVESTDDHRVGAAATTKVLWDCGVQRAMRGLGGTDQGAIWGLAKSRYSRYDDAKDRQKKRSRGKHCHRGACRVLKKTMGRFGGCRQDAFEYQGCDRVGFFVKYDLVWRNFR</sequence>
<comment type="caution">
    <text evidence="1">The sequence shown here is derived from an EMBL/GenBank/DDBJ whole genome shotgun (WGS) entry which is preliminary data.</text>
</comment>
<dbReference type="Proteomes" id="UP000054564">
    <property type="component" value="Unassembled WGS sequence"/>
</dbReference>
<dbReference type="EMBL" id="AJIL01000266">
    <property type="protein sequence ID" value="KNE90269.1"/>
    <property type="molecule type" value="Genomic_DNA"/>
</dbReference>
<evidence type="ECO:0000313" key="1">
    <source>
        <dbReference type="EMBL" id="KNE90269.1"/>
    </source>
</evidence>
<evidence type="ECO:0000313" key="2">
    <source>
        <dbReference type="Proteomes" id="UP000054564"/>
    </source>
</evidence>
<name>A0A0L0UU30_9BASI</name>
<keyword evidence="2" id="KW-1185">Reference proteome</keyword>
<dbReference type="AlphaFoldDB" id="A0A0L0UU30"/>